<comment type="subcellular location">
    <subcellularLocation>
        <location evidence="1">Cell membrane</location>
        <topology evidence="1">Multi-pass membrane protein</topology>
    </subcellularLocation>
</comment>
<evidence type="ECO:0000259" key="7">
    <source>
        <dbReference type="PROSITE" id="PS50850"/>
    </source>
</evidence>
<sequence>MDKTTQVNQKTGLLSQPKAVWAVAFACVISFMGIGLVDPILPAIAAQLHASPSEVSLLFTSYLLVTGFMMFFSGAISSRIGAKWTLILGLIFIIVFAGLAAAQAQSLS</sequence>
<dbReference type="GO" id="GO:0005886">
    <property type="term" value="C:plasma membrane"/>
    <property type="evidence" value="ECO:0007669"/>
    <property type="project" value="UniProtKB-SubCell"/>
</dbReference>
<dbReference type="AlphaFoldDB" id="A0ABD3ZQG2"/>
<gene>
    <name evidence="8" type="ORF">B4067_0810</name>
</gene>
<keyword evidence="4 6" id="KW-1133">Transmembrane helix</keyword>
<feature type="transmembrane region" description="Helical" evidence="6">
    <location>
        <begin position="20"/>
        <end position="45"/>
    </location>
</feature>
<dbReference type="InterPro" id="IPR036259">
    <property type="entry name" value="MFS_trans_sf"/>
</dbReference>
<reference evidence="8 9" key="1">
    <citation type="submission" date="2014-11" db="EMBL/GenBank/DDBJ databases">
        <title>Draft Genome Sequences of Nine Bacillus subtilis Strains that Form Spores with High Heat-Resistance.</title>
        <authorList>
            <person name="Krawcyk A.O."/>
            <person name="Berendsen E.M."/>
            <person name="de Jong A."/>
            <person name="Holsappel S."/>
            <person name="Eijlander R.T."/>
            <person name="Wells-Bennik M."/>
            <person name="Kuipers O.P."/>
        </authorList>
    </citation>
    <scope>NUCLEOTIDE SEQUENCE [LARGE SCALE GENOMIC DNA]</scope>
    <source>
        <strain evidence="8 9">B4067</strain>
    </source>
</reference>
<evidence type="ECO:0000313" key="8">
    <source>
        <dbReference type="EMBL" id="KIL30202.1"/>
    </source>
</evidence>
<accession>A0ABD3ZQG2</accession>
<evidence type="ECO:0000256" key="1">
    <source>
        <dbReference type="ARBA" id="ARBA00004651"/>
    </source>
</evidence>
<feature type="transmembrane region" description="Helical" evidence="6">
    <location>
        <begin position="57"/>
        <end position="76"/>
    </location>
</feature>
<evidence type="ECO:0000256" key="3">
    <source>
        <dbReference type="ARBA" id="ARBA00022692"/>
    </source>
</evidence>
<dbReference type="InterPro" id="IPR020846">
    <property type="entry name" value="MFS_dom"/>
</dbReference>
<proteinExistence type="predicted"/>
<dbReference type="PANTHER" id="PTHR43683:SF1">
    <property type="entry name" value="MULTIDRUG EFFLUX PROTEIN YFMO"/>
    <property type="match status" value="1"/>
</dbReference>
<evidence type="ECO:0000256" key="2">
    <source>
        <dbReference type="ARBA" id="ARBA00022448"/>
    </source>
</evidence>
<dbReference type="InterPro" id="IPR053200">
    <property type="entry name" value="YfmO-like"/>
</dbReference>
<feature type="transmembrane region" description="Helical" evidence="6">
    <location>
        <begin position="82"/>
        <end position="102"/>
    </location>
</feature>
<keyword evidence="5 6" id="KW-0472">Membrane</keyword>
<dbReference type="Proteomes" id="UP000031970">
    <property type="component" value="Unassembled WGS sequence"/>
</dbReference>
<dbReference type="EMBL" id="JSXS01000135">
    <property type="protein sequence ID" value="KIL30202.1"/>
    <property type="molecule type" value="Genomic_DNA"/>
</dbReference>
<keyword evidence="3 6" id="KW-0812">Transmembrane</keyword>
<dbReference type="SUPFAM" id="SSF103473">
    <property type="entry name" value="MFS general substrate transporter"/>
    <property type="match status" value="1"/>
</dbReference>
<evidence type="ECO:0000256" key="4">
    <source>
        <dbReference type="ARBA" id="ARBA00022989"/>
    </source>
</evidence>
<feature type="domain" description="Major facilitator superfamily (MFS) profile" evidence="7">
    <location>
        <begin position="19"/>
        <end position="108"/>
    </location>
</feature>
<dbReference type="PANTHER" id="PTHR43683">
    <property type="entry name" value="MULTIDRUG EFFLUX PROTEIN YFMO"/>
    <property type="match status" value="1"/>
</dbReference>
<comment type="caution">
    <text evidence="8">The sequence shown here is derived from an EMBL/GenBank/DDBJ whole genome shotgun (WGS) entry which is preliminary data.</text>
</comment>
<keyword evidence="2" id="KW-0813">Transport</keyword>
<dbReference type="Gene3D" id="1.20.1250.20">
    <property type="entry name" value="MFS general substrate transporter like domains"/>
    <property type="match status" value="1"/>
</dbReference>
<dbReference type="InterPro" id="IPR011701">
    <property type="entry name" value="MFS"/>
</dbReference>
<organism evidence="8 9">
    <name type="scientific">Bacillus subtilis subsp. subtilis</name>
    <dbReference type="NCBI Taxonomy" id="135461"/>
    <lineage>
        <taxon>Bacteria</taxon>
        <taxon>Bacillati</taxon>
        <taxon>Bacillota</taxon>
        <taxon>Bacilli</taxon>
        <taxon>Bacillales</taxon>
        <taxon>Bacillaceae</taxon>
        <taxon>Bacillus</taxon>
    </lineage>
</organism>
<protein>
    <recommendedName>
        <fullName evidence="7">Major facilitator superfamily (MFS) profile domain-containing protein</fullName>
    </recommendedName>
</protein>
<evidence type="ECO:0000256" key="6">
    <source>
        <dbReference type="SAM" id="Phobius"/>
    </source>
</evidence>
<dbReference type="PROSITE" id="PS50850">
    <property type="entry name" value="MFS"/>
    <property type="match status" value="1"/>
</dbReference>
<name>A0ABD3ZQG2_BACIU</name>
<evidence type="ECO:0000256" key="5">
    <source>
        <dbReference type="ARBA" id="ARBA00023136"/>
    </source>
</evidence>
<evidence type="ECO:0000313" key="9">
    <source>
        <dbReference type="Proteomes" id="UP000031970"/>
    </source>
</evidence>
<dbReference type="Pfam" id="PF07690">
    <property type="entry name" value="MFS_1"/>
    <property type="match status" value="1"/>
</dbReference>